<evidence type="ECO:0000259" key="3">
    <source>
        <dbReference type="Pfam" id="PF07883"/>
    </source>
</evidence>
<dbReference type="InterPro" id="IPR014710">
    <property type="entry name" value="RmlC-like_jellyroll"/>
</dbReference>
<name>A0ABW9ZSM1_9BACT</name>
<dbReference type="SUPFAM" id="SSF51182">
    <property type="entry name" value="RmlC-like cupins"/>
    <property type="match status" value="2"/>
</dbReference>
<dbReference type="Pfam" id="PF07883">
    <property type="entry name" value="Cupin_2"/>
    <property type="match status" value="1"/>
</dbReference>
<sequence length="258" mass="28911">MKCYVLLACIVSFTSLAAQPSVTPIPAKVYVLQPIQNIAPGKAGETNLVFDGSSEVLSSQMMKHTALKAKEKYSFPKTQFREIFIIVKKGPIQFNLNNQVKTLDRGSVALLLPGDELTIFNTGTENTEFYEMSYTSKQPADMDRAKAAGPSFLMDWKDMVFKPHDKGGVRQLFDRKTAMFNRFDIHVTQLNEGNKSHDPHQHKNEEIILMLEGNAEMQIGTEHQKANPGDVVFLSSNILHNLTNIGKGACLYFAIQWN</sequence>
<dbReference type="InterPro" id="IPR011051">
    <property type="entry name" value="RmlC_Cupin_sf"/>
</dbReference>
<keyword evidence="2" id="KW-0732">Signal</keyword>
<dbReference type="InterPro" id="IPR051610">
    <property type="entry name" value="GPI/OXD"/>
</dbReference>
<dbReference type="PANTHER" id="PTHR35848">
    <property type="entry name" value="OXALATE-BINDING PROTEIN"/>
    <property type="match status" value="1"/>
</dbReference>
<feature type="domain" description="Cupin type-2" evidence="3">
    <location>
        <begin position="189"/>
        <end position="255"/>
    </location>
</feature>
<feature type="signal peptide" evidence="2">
    <location>
        <begin position="1"/>
        <end position="17"/>
    </location>
</feature>
<dbReference type="Gene3D" id="2.60.120.10">
    <property type="entry name" value="Jelly Rolls"/>
    <property type="match status" value="1"/>
</dbReference>
<dbReference type="EMBL" id="JAACJS010000002">
    <property type="protein sequence ID" value="NCI48732.1"/>
    <property type="molecule type" value="Genomic_DNA"/>
</dbReference>
<comment type="caution">
    <text evidence="4">The sequence shown here is derived from an EMBL/GenBank/DDBJ whole genome shotgun (WGS) entry which is preliminary data.</text>
</comment>
<keyword evidence="1" id="KW-0479">Metal-binding</keyword>
<dbReference type="RefSeq" id="WP_161817046.1">
    <property type="nucleotide sequence ID" value="NZ_JAACJS010000002.1"/>
</dbReference>
<keyword evidence="5" id="KW-1185">Reference proteome</keyword>
<accession>A0ABW9ZSM1</accession>
<dbReference type="InterPro" id="IPR013096">
    <property type="entry name" value="Cupin_2"/>
</dbReference>
<feature type="chain" id="PRO_5047268314" evidence="2">
    <location>
        <begin position="18"/>
        <end position="258"/>
    </location>
</feature>
<proteinExistence type="predicted"/>
<evidence type="ECO:0000313" key="5">
    <source>
        <dbReference type="Proteomes" id="UP000753802"/>
    </source>
</evidence>
<dbReference type="Proteomes" id="UP000753802">
    <property type="component" value="Unassembled WGS sequence"/>
</dbReference>
<evidence type="ECO:0000313" key="4">
    <source>
        <dbReference type="EMBL" id="NCI48732.1"/>
    </source>
</evidence>
<protein>
    <submittedName>
        <fullName evidence="4">Cupin domain-containing protein</fullName>
    </submittedName>
</protein>
<reference evidence="4 5" key="1">
    <citation type="submission" date="2020-01" db="EMBL/GenBank/DDBJ databases">
        <title>Genome analysis.</title>
        <authorList>
            <person name="Wu S."/>
            <person name="Wang G."/>
        </authorList>
    </citation>
    <scope>NUCLEOTIDE SEQUENCE [LARGE SCALE GENOMIC DNA]</scope>
    <source>
        <strain evidence="4 5">SYL130</strain>
    </source>
</reference>
<dbReference type="PANTHER" id="PTHR35848:SF6">
    <property type="entry name" value="CUPIN TYPE-2 DOMAIN-CONTAINING PROTEIN"/>
    <property type="match status" value="1"/>
</dbReference>
<evidence type="ECO:0000256" key="1">
    <source>
        <dbReference type="ARBA" id="ARBA00022723"/>
    </source>
</evidence>
<gene>
    <name evidence="4" type="ORF">GWC95_02285</name>
</gene>
<organism evidence="4 5">
    <name type="scientific">Sediminibacterium roseum</name>
    <dbReference type="NCBI Taxonomy" id="1978412"/>
    <lineage>
        <taxon>Bacteria</taxon>
        <taxon>Pseudomonadati</taxon>
        <taxon>Bacteroidota</taxon>
        <taxon>Chitinophagia</taxon>
        <taxon>Chitinophagales</taxon>
        <taxon>Chitinophagaceae</taxon>
        <taxon>Sediminibacterium</taxon>
    </lineage>
</organism>
<evidence type="ECO:0000256" key="2">
    <source>
        <dbReference type="SAM" id="SignalP"/>
    </source>
</evidence>